<comment type="caution">
    <text evidence="2">The sequence shown here is derived from an EMBL/GenBank/DDBJ whole genome shotgun (WGS) entry which is preliminary data.</text>
</comment>
<protein>
    <recommendedName>
        <fullName evidence="4">Secreted protein</fullName>
    </recommendedName>
</protein>
<evidence type="ECO:0008006" key="4">
    <source>
        <dbReference type="Google" id="ProtNLM"/>
    </source>
</evidence>
<dbReference type="EMBL" id="JAVDUP010000014">
    <property type="protein sequence ID" value="MDR6904208.1"/>
    <property type="molecule type" value="Genomic_DNA"/>
</dbReference>
<dbReference type="Proteomes" id="UP001250791">
    <property type="component" value="Unassembled WGS sequence"/>
</dbReference>
<evidence type="ECO:0000256" key="1">
    <source>
        <dbReference type="SAM" id="SignalP"/>
    </source>
</evidence>
<feature type="signal peptide" evidence="1">
    <location>
        <begin position="1"/>
        <end position="23"/>
    </location>
</feature>
<evidence type="ECO:0000313" key="3">
    <source>
        <dbReference type="Proteomes" id="UP001250791"/>
    </source>
</evidence>
<accession>A0ABU1SZ86</accession>
<sequence length="115" mass="12508">MVGTRLIAAAACSLMLSTMSATACDQTVTVSNWKSCAVGPLGATAGMSDWNAVPQWVRDDKIKPYFFGDPRLLALHGLCNVKFHRVVLCLPGWQESNDKDACWYMICSGHQASRG</sequence>
<proteinExistence type="predicted"/>
<organism evidence="2 3">
    <name type="scientific">Rhizobium miluonense</name>
    <dbReference type="NCBI Taxonomy" id="411945"/>
    <lineage>
        <taxon>Bacteria</taxon>
        <taxon>Pseudomonadati</taxon>
        <taxon>Pseudomonadota</taxon>
        <taxon>Alphaproteobacteria</taxon>
        <taxon>Hyphomicrobiales</taxon>
        <taxon>Rhizobiaceae</taxon>
        <taxon>Rhizobium/Agrobacterium group</taxon>
        <taxon>Rhizobium</taxon>
    </lineage>
</organism>
<evidence type="ECO:0000313" key="2">
    <source>
        <dbReference type="EMBL" id="MDR6904208.1"/>
    </source>
</evidence>
<keyword evidence="3" id="KW-1185">Reference proteome</keyword>
<keyword evidence="1" id="KW-0732">Signal</keyword>
<name>A0ABU1SZ86_9HYPH</name>
<gene>
    <name evidence="2" type="ORF">J2W52_005842</name>
</gene>
<dbReference type="PROSITE" id="PS51257">
    <property type="entry name" value="PROKAR_LIPOPROTEIN"/>
    <property type="match status" value="1"/>
</dbReference>
<reference evidence="2 3" key="1">
    <citation type="submission" date="2023-07" db="EMBL/GenBank/DDBJ databases">
        <title>Sorghum-associated microbial communities from plants grown in Nebraska, USA.</title>
        <authorList>
            <person name="Schachtman D."/>
        </authorList>
    </citation>
    <scope>NUCLEOTIDE SEQUENCE [LARGE SCALE GENOMIC DNA]</scope>
    <source>
        <strain evidence="2 3">3199</strain>
    </source>
</reference>
<feature type="chain" id="PRO_5046274185" description="Secreted protein" evidence="1">
    <location>
        <begin position="24"/>
        <end position="115"/>
    </location>
</feature>